<protein>
    <recommendedName>
        <fullName evidence="8">MLO-like protein</fullName>
    </recommendedName>
</protein>
<dbReference type="OrthoDB" id="1388414at2759"/>
<keyword evidence="4 8" id="KW-0611">Plant defense</keyword>
<feature type="region of interest" description="Disordered" evidence="9">
    <location>
        <begin position="552"/>
        <end position="574"/>
    </location>
</feature>
<keyword evidence="5 8" id="KW-1133">Transmembrane helix</keyword>
<dbReference type="GO" id="GO:0005516">
    <property type="term" value="F:calmodulin binding"/>
    <property type="evidence" value="ECO:0007669"/>
    <property type="project" value="UniProtKB-KW"/>
</dbReference>
<dbReference type="PANTHER" id="PTHR31942">
    <property type="entry name" value="MLO-LIKE PROTEIN 1"/>
    <property type="match status" value="1"/>
</dbReference>
<reference evidence="11" key="1">
    <citation type="submission" date="2019-11" db="EMBL/GenBank/DDBJ databases">
        <authorList>
            <person name="Liu Y."/>
            <person name="Hou J."/>
            <person name="Li T.-Q."/>
            <person name="Guan C.-H."/>
            <person name="Wu X."/>
            <person name="Wu H.-Z."/>
            <person name="Ling F."/>
            <person name="Zhang R."/>
            <person name="Shi X.-G."/>
            <person name="Ren J.-P."/>
            <person name="Chen E.-F."/>
            <person name="Sun J.-M."/>
        </authorList>
    </citation>
    <scope>NUCLEOTIDE SEQUENCE</scope>
    <source>
        <strain evidence="11">Adult_tree_wgs_1</strain>
        <tissue evidence="11">Leaves</tissue>
    </source>
</reference>
<evidence type="ECO:0000256" key="2">
    <source>
        <dbReference type="ARBA" id="ARBA00006574"/>
    </source>
</evidence>
<evidence type="ECO:0000256" key="9">
    <source>
        <dbReference type="SAM" id="MobiDB-lite"/>
    </source>
</evidence>
<comment type="function">
    <text evidence="8">May be involved in modulation of pathogen defense and leaf cell death.</text>
</comment>
<dbReference type="PANTHER" id="PTHR31942:SF52">
    <property type="entry name" value="MLO-LIKE PROTEIN 1"/>
    <property type="match status" value="1"/>
</dbReference>
<evidence type="ECO:0000256" key="4">
    <source>
        <dbReference type="ARBA" id="ARBA00022821"/>
    </source>
</evidence>
<evidence type="ECO:0000313" key="11">
    <source>
        <dbReference type="EMBL" id="KAF7152081.1"/>
    </source>
</evidence>
<comment type="subcellular location">
    <subcellularLocation>
        <location evidence="1 8">Membrane</location>
        <topology evidence="1 8">Multi-pass membrane protein</topology>
    </subcellularLocation>
</comment>
<comment type="similarity">
    <text evidence="2 8">Belongs to the MLO family.</text>
</comment>
<feature type="transmembrane region" description="Helical" evidence="10">
    <location>
        <begin position="65"/>
        <end position="82"/>
    </location>
</feature>
<keyword evidence="3 8" id="KW-0812">Transmembrane</keyword>
<keyword evidence="6 8" id="KW-0472">Membrane</keyword>
<feature type="transmembrane region" description="Helical" evidence="10">
    <location>
        <begin position="371"/>
        <end position="390"/>
    </location>
</feature>
<name>A0A834HQ06_RHOSS</name>
<feature type="transmembrane region" description="Helical" evidence="10">
    <location>
        <begin position="153"/>
        <end position="174"/>
    </location>
</feature>
<dbReference type="AlphaFoldDB" id="A0A834HQ06"/>
<dbReference type="Pfam" id="PF03094">
    <property type="entry name" value="Mlo"/>
    <property type="match status" value="2"/>
</dbReference>
<keyword evidence="7 8" id="KW-0568">Pathogenesis-related protein</keyword>
<evidence type="ECO:0000256" key="8">
    <source>
        <dbReference type="RuleBase" id="RU280816"/>
    </source>
</evidence>
<feature type="region of interest" description="Disordered" evidence="9">
    <location>
        <begin position="528"/>
        <end position="547"/>
    </location>
</feature>
<evidence type="ECO:0000256" key="1">
    <source>
        <dbReference type="ARBA" id="ARBA00004141"/>
    </source>
</evidence>
<feature type="transmembrane region" description="Helical" evidence="10">
    <location>
        <begin position="19"/>
        <end position="39"/>
    </location>
</feature>
<keyword evidence="8" id="KW-0112">Calmodulin-binding</keyword>
<comment type="caution">
    <text evidence="11">The sequence shown here is derived from an EMBL/GenBank/DDBJ whole genome shotgun (WGS) entry which is preliminary data.</text>
</comment>
<proteinExistence type="inferred from homology"/>
<evidence type="ECO:0000313" key="12">
    <source>
        <dbReference type="Proteomes" id="UP000626092"/>
    </source>
</evidence>
<dbReference type="GO" id="GO:0006952">
    <property type="term" value="P:defense response"/>
    <property type="evidence" value="ECO:0007669"/>
    <property type="project" value="UniProtKB-KW"/>
</dbReference>
<keyword evidence="12" id="KW-1185">Reference proteome</keyword>
<feature type="transmembrane region" description="Helical" evidence="10">
    <location>
        <begin position="473"/>
        <end position="494"/>
    </location>
</feature>
<evidence type="ECO:0000256" key="7">
    <source>
        <dbReference type="ARBA" id="ARBA00023265"/>
    </source>
</evidence>
<gene>
    <name evidence="8" type="primary">MLO</name>
    <name evidence="11" type="ORF">RHSIM_Rhsim01G0246000</name>
</gene>
<evidence type="ECO:0000256" key="3">
    <source>
        <dbReference type="ARBA" id="ARBA00022692"/>
    </source>
</evidence>
<dbReference type="EMBL" id="WJXA01000001">
    <property type="protein sequence ID" value="KAF7152081.1"/>
    <property type="molecule type" value="Genomic_DNA"/>
</dbReference>
<accession>A0A834HQ06</accession>
<feature type="transmembrane region" description="Helical" evidence="10">
    <location>
        <begin position="430"/>
        <end position="453"/>
    </location>
</feature>
<feature type="transmembrane region" description="Helical" evidence="10">
    <location>
        <begin position="301"/>
        <end position="321"/>
    </location>
</feature>
<dbReference type="GO" id="GO:0016020">
    <property type="term" value="C:membrane"/>
    <property type="evidence" value="ECO:0007669"/>
    <property type="project" value="UniProtKB-SubCell"/>
</dbReference>
<feature type="compositionally biased region" description="Polar residues" evidence="9">
    <location>
        <begin position="533"/>
        <end position="547"/>
    </location>
</feature>
<dbReference type="Proteomes" id="UP000626092">
    <property type="component" value="Unassembled WGS sequence"/>
</dbReference>
<organism evidence="11 12">
    <name type="scientific">Rhododendron simsii</name>
    <name type="common">Sims's rhododendron</name>
    <dbReference type="NCBI Taxonomy" id="118357"/>
    <lineage>
        <taxon>Eukaryota</taxon>
        <taxon>Viridiplantae</taxon>
        <taxon>Streptophyta</taxon>
        <taxon>Embryophyta</taxon>
        <taxon>Tracheophyta</taxon>
        <taxon>Spermatophyta</taxon>
        <taxon>Magnoliopsida</taxon>
        <taxon>eudicotyledons</taxon>
        <taxon>Gunneridae</taxon>
        <taxon>Pentapetalae</taxon>
        <taxon>asterids</taxon>
        <taxon>Ericales</taxon>
        <taxon>Ericaceae</taxon>
        <taxon>Ericoideae</taxon>
        <taxon>Rhodoreae</taxon>
        <taxon>Rhododendron</taxon>
    </lineage>
</organism>
<evidence type="ECO:0000256" key="5">
    <source>
        <dbReference type="ARBA" id="ARBA00022989"/>
    </source>
</evidence>
<sequence length="574" mass="65147">MAGGGEGESTINLEYTPTWVVACVCTLIVGISLAVERAIHYTGKYLKKKSQKPLFEALQKVKEELMLLGFISLLLTVFQNPITKICVNEEVIRHLLPCKLPSSESESKGEPSSNSTEITSHIGRLLAEGSQVTGYCAAKNKVQWVSVEALHHLHIFIFVLAIVHVTFNALTVVFGGAKIREWKHWEDSIAKENYDTEKVLGPTITHVHQHDFIRGRFWGIGKNSAFLGWLHSFFKQFYGSVTKSDYVALRLGFIMTHCRGNPKFNFHKYMIRALEDDFKKVVGVRQVIAEISFIIAKAPHCFFYFNIQFCFSPIMWVNVAFDWLQLVSMDICCHLFVAEHQWCSLQRQDSGQISFYSKILDSPAQISVIRWHTYFWIAFIPFILLLAVGAKLEHVISQLAHEVAEKHVAIEGDLVVTPSDNHFWFHRPRIVLYLIHFILFQNAFEIAFFFWIWVQYGFDSCIMGQVHFIVPRLVIGVIIQVLCSYSTLPLYAIVTQMGSTFKKSIFDEHVQVGLVDWAQKVKNKNKIKAANNGSRDGNSSSTDGSTVRIQLGRVTGKESARGGDSATTRTQVEK</sequence>
<comment type="domain">
    <text evidence="8">The C-terminus contains a calmodulin-binding domain, which binds calmodulin in a calcium-dependent fashion.</text>
</comment>
<evidence type="ECO:0000256" key="10">
    <source>
        <dbReference type="SAM" id="Phobius"/>
    </source>
</evidence>
<dbReference type="InterPro" id="IPR004326">
    <property type="entry name" value="Mlo"/>
</dbReference>
<feature type="compositionally biased region" description="Polar residues" evidence="9">
    <location>
        <begin position="565"/>
        <end position="574"/>
    </location>
</feature>
<evidence type="ECO:0000256" key="6">
    <source>
        <dbReference type="ARBA" id="ARBA00023136"/>
    </source>
</evidence>